<dbReference type="InterPro" id="IPR011050">
    <property type="entry name" value="Pectin_lyase_fold/virulence"/>
</dbReference>
<keyword evidence="1" id="KW-1133">Transmembrane helix</keyword>
<dbReference type="SUPFAM" id="SSF51126">
    <property type="entry name" value="Pectin lyase-like"/>
    <property type="match status" value="1"/>
</dbReference>
<feature type="domain" description="Right handed beta helix" evidence="2">
    <location>
        <begin position="131"/>
        <end position="239"/>
    </location>
</feature>
<keyword evidence="1" id="KW-0812">Transmembrane</keyword>
<protein>
    <recommendedName>
        <fullName evidence="2">Right handed beta helix domain-containing protein</fullName>
    </recommendedName>
</protein>
<reference evidence="3 4" key="1">
    <citation type="submission" date="2017-03" db="EMBL/GenBank/DDBJ databases">
        <title>Genome sequence of Geothermobacter sp. EPR-M, Deep-Sea Iron Reducer.</title>
        <authorList>
            <person name="Tully B."/>
            <person name="Savalia P."/>
            <person name="Abuyen K."/>
            <person name="Baughan C."/>
            <person name="Romero E."/>
            <person name="Ronkowski C."/>
            <person name="Torres B."/>
            <person name="Tremblay J."/>
            <person name="Trujillo A."/>
            <person name="Tyler M."/>
            <person name="Perez-Rodriguez I."/>
            <person name="Amend J."/>
        </authorList>
    </citation>
    <scope>NUCLEOTIDE SEQUENCE [LARGE SCALE GENOMIC DNA]</scope>
    <source>
        <strain evidence="3 4">EPR-M</strain>
    </source>
</reference>
<evidence type="ECO:0000256" key="1">
    <source>
        <dbReference type="SAM" id="Phobius"/>
    </source>
</evidence>
<keyword evidence="4" id="KW-1185">Reference proteome</keyword>
<gene>
    <name evidence="3" type="ORF">B5V00_05625</name>
</gene>
<dbReference type="Gene3D" id="2.160.20.10">
    <property type="entry name" value="Single-stranded right-handed beta-helix, Pectin lyase-like"/>
    <property type="match status" value="1"/>
</dbReference>
<dbReference type="AlphaFoldDB" id="A0A1X0Y8N9"/>
<feature type="transmembrane region" description="Helical" evidence="1">
    <location>
        <begin position="14"/>
        <end position="33"/>
    </location>
</feature>
<dbReference type="EMBL" id="NAAD01000005">
    <property type="protein sequence ID" value="ORJ61518.1"/>
    <property type="molecule type" value="Genomic_DNA"/>
</dbReference>
<accession>A0A1X0Y8N9</accession>
<evidence type="ECO:0000259" key="2">
    <source>
        <dbReference type="Pfam" id="PF13229"/>
    </source>
</evidence>
<proteinExistence type="predicted"/>
<dbReference type="RefSeq" id="WP_085009792.1">
    <property type="nucleotide sequence ID" value="NZ_NAAD01000005.1"/>
</dbReference>
<comment type="caution">
    <text evidence="3">The sequence shown here is derived from an EMBL/GenBank/DDBJ whole genome shotgun (WGS) entry which is preliminary data.</text>
</comment>
<keyword evidence="1" id="KW-0472">Membrane</keyword>
<name>A0A1X0Y8N9_9BACT</name>
<dbReference type="InterPro" id="IPR039448">
    <property type="entry name" value="Beta_helix"/>
</dbReference>
<evidence type="ECO:0000313" key="4">
    <source>
        <dbReference type="Proteomes" id="UP000193136"/>
    </source>
</evidence>
<dbReference type="Pfam" id="PF13229">
    <property type="entry name" value="Beta_helix"/>
    <property type="match status" value="1"/>
</dbReference>
<dbReference type="SMART" id="SM00710">
    <property type="entry name" value="PbH1"/>
    <property type="match status" value="4"/>
</dbReference>
<dbReference type="InterPro" id="IPR006626">
    <property type="entry name" value="PbH1"/>
</dbReference>
<evidence type="ECO:0000313" key="3">
    <source>
        <dbReference type="EMBL" id="ORJ61518.1"/>
    </source>
</evidence>
<organism evidence="3 4">
    <name type="scientific">Geothermobacter hydrogeniphilus</name>
    <dbReference type="NCBI Taxonomy" id="1969733"/>
    <lineage>
        <taxon>Bacteria</taxon>
        <taxon>Pseudomonadati</taxon>
        <taxon>Thermodesulfobacteriota</taxon>
        <taxon>Desulfuromonadia</taxon>
        <taxon>Desulfuromonadales</taxon>
        <taxon>Geothermobacteraceae</taxon>
        <taxon>Geothermobacter</taxon>
    </lineage>
</organism>
<dbReference type="InterPro" id="IPR012334">
    <property type="entry name" value="Pectin_lyas_fold"/>
</dbReference>
<dbReference type="STRING" id="1969733.B5V00_05625"/>
<dbReference type="OrthoDB" id="5401272at2"/>
<sequence length="298" mass="32490">MIKPGIASNGPSGVAVRLLPAVLFLVVFCTGCLPSVKRIDGGRLAGEQFWQGRIDIYGDVELVAGSSLVIAPGSDIVFHPAPPELDRWRDHPHFPGSELVIRGDFRAEGTASRPIRFRASVADAPAGSWGGINISSSPSTRIRHAVFSGADSALHIQESTVSIEDSVFSGNLVAIRFHSSNILIDHNRIVGNDTGIRFHFGSPVIRNNQISNNRRGVFITAHPRDLRIENNNFIANRDYDVVLGEEVPEDVRLGGNWWGTTDVSQVSPRIYDRGRDDLLGRVLLRPLRESPVAGVGPR</sequence>
<dbReference type="Proteomes" id="UP000193136">
    <property type="component" value="Unassembled WGS sequence"/>
</dbReference>